<sequence>MKCCKRWLMLLASLMFVFSMAACGPDRNTEALEQGADRSAQDEKPDQLIVWANDDAGQLKAVEAIAQKYTEQTGIEVEIVPVSGAEQVQKLALAAPSGEGPDLFYQPQDRLGDIVVQGLAEPIAMEDEAAKGYNSAAMEAVRYEGETYGYPISIETYAVYYNQDLVPEAPASMEAVIELSHRLTDAKNDRYAFLMVPDFYYAIPFIMNYGGYIFGGEPGNYDVEDIGLNHDGAVQGLEVYQQFVQSVRIPETLTIDVMDSLFMEGKVGMAVNGMWAMKTYEEKLGDKLATAPLPAVGGKASPSFVGVKSWFVSSYSEHPDWAMDLAAFLTSDENALLYHETTGEIPARTAVQKQIDDPFYQGFIEQIESGIQMPNVPEMTPVWEMDKAMDFILQGEDVRAVLDETVGTIQQQIAAFGK</sequence>
<evidence type="ECO:0000256" key="4">
    <source>
        <dbReference type="ARBA" id="ARBA00022729"/>
    </source>
</evidence>
<dbReference type="Gene3D" id="3.40.190.10">
    <property type="entry name" value="Periplasmic binding protein-like II"/>
    <property type="match status" value="2"/>
</dbReference>
<evidence type="ECO:0000313" key="7">
    <source>
        <dbReference type="EMBL" id="MFC5986793.1"/>
    </source>
</evidence>
<comment type="subcellular location">
    <subcellularLocation>
        <location evidence="6">Cell membrane</location>
        <topology evidence="6">Lipid-anchor</topology>
    </subcellularLocation>
</comment>
<evidence type="ECO:0000256" key="5">
    <source>
        <dbReference type="ARBA" id="ARBA00030303"/>
    </source>
</evidence>
<evidence type="ECO:0000256" key="1">
    <source>
        <dbReference type="ARBA" id="ARBA00008520"/>
    </source>
</evidence>
<organism evidence="7 8">
    <name type="scientific">Marinicrinis lubricantis</name>
    <dbReference type="NCBI Taxonomy" id="2086470"/>
    <lineage>
        <taxon>Bacteria</taxon>
        <taxon>Bacillati</taxon>
        <taxon>Bacillota</taxon>
        <taxon>Bacilli</taxon>
        <taxon>Bacillales</taxon>
        <taxon>Paenibacillaceae</taxon>
    </lineage>
</organism>
<keyword evidence="6" id="KW-0449">Lipoprotein</keyword>
<dbReference type="PANTHER" id="PTHR30061:SF50">
    <property type="entry name" value="MALTOSE_MALTODEXTRIN-BINDING PERIPLASMIC PROTEIN"/>
    <property type="match status" value="1"/>
</dbReference>
<proteinExistence type="inferred from homology"/>
<evidence type="ECO:0000256" key="6">
    <source>
        <dbReference type="RuleBase" id="RU365005"/>
    </source>
</evidence>
<keyword evidence="8" id="KW-1185">Reference proteome</keyword>
<dbReference type="PRINTS" id="PR00181">
    <property type="entry name" value="MALTOSEBP"/>
</dbReference>
<evidence type="ECO:0000256" key="2">
    <source>
        <dbReference type="ARBA" id="ARBA00022448"/>
    </source>
</evidence>
<feature type="signal peptide" evidence="6">
    <location>
        <begin position="1"/>
        <end position="21"/>
    </location>
</feature>
<dbReference type="PANTHER" id="PTHR30061">
    <property type="entry name" value="MALTOSE-BINDING PERIPLASMIC PROTEIN"/>
    <property type="match status" value="1"/>
</dbReference>
<keyword evidence="6" id="KW-0472">Membrane</keyword>
<keyword evidence="6" id="KW-1003">Cell membrane</keyword>
<evidence type="ECO:0000256" key="3">
    <source>
        <dbReference type="ARBA" id="ARBA00022597"/>
    </source>
</evidence>
<dbReference type="PROSITE" id="PS51257">
    <property type="entry name" value="PROKAR_LIPOPROTEIN"/>
    <property type="match status" value="1"/>
</dbReference>
<protein>
    <recommendedName>
        <fullName evidence="5 6">Maltodextrin-binding protein</fullName>
    </recommendedName>
</protein>
<comment type="caution">
    <text evidence="7">The sequence shown here is derived from an EMBL/GenBank/DDBJ whole genome shotgun (WGS) entry which is preliminary data.</text>
</comment>
<gene>
    <name evidence="7" type="ORF">ACFPXP_10225</name>
</gene>
<accession>A0ABW1INY9</accession>
<keyword evidence="2 6" id="KW-0813">Transport</keyword>
<dbReference type="Pfam" id="PF13416">
    <property type="entry name" value="SBP_bac_8"/>
    <property type="match status" value="1"/>
</dbReference>
<dbReference type="InterPro" id="IPR006059">
    <property type="entry name" value="SBP"/>
</dbReference>
<dbReference type="EMBL" id="JBHSQV010000134">
    <property type="protein sequence ID" value="MFC5986793.1"/>
    <property type="molecule type" value="Genomic_DNA"/>
</dbReference>
<keyword evidence="4 6" id="KW-0732">Signal</keyword>
<reference evidence="8" key="1">
    <citation type="journal article" date="2019" name="Int. J. Syst. Evol. Microbiol.">
        <title>The Global Catalogue of Microorganisms (GCM) 10K type strain sequencing project: providing services to taxonomists for standard genome sequencing and annotation.</title>
        <authorList>
            <consortium name="The Broad Institute Genomics Platform"/>
            <consortium name="The Broad Institute Genome Sequencing Center for Infectious Disease"/>
            <person name="Wu L."/>
            <person name="Ma J."/>
        </authorList>
    </citation>
    <scope>NUCLEOTIDE SEQUENCE [LARGE SCALE GENOMIC DNA]</scope>
    <source>
        <strain evidence="8">CCM 8749</strain>
    </source>
</reference>
<comment type="similarity">
    <text evidence="1 6">Belongs to the bacterial solute-binding protein 1 family.</text>
</comment>
<dbReference type="RefSeq" id="WP_379894108.1">
    <property type="nucleotide sequence ID" value="NZ_CBCSCT010000073.1"/>
</dbReference>
<dbReference type="InterPro" id="IPR006061">
    <property type="entry name" value="SBP_1_CS"/>
</dbReference>
<dbReference type="InterPro" id="IPR006060">
    <property type="entry name" value="Maltose/Cyclodextrin-bd"/>
</dbReference>
<dbReference type="Proteomes" id="UP001596250">
    <property type="component" value="Unassembled WGS sequence"/>
</dbReference>
<name>A0ABW1INY9_9BACL</name>
<dbReference type="PROSITE" id="PS01037">
    <property type="entry name" value="SBP_BACTERIAL_1"/>
    <property type="match status" value="1"/>
</dbReference>
<evidence type="ECO:0000313" key="8">
    <source>
        <dbReference type="Proteomes" id="UP001596250"/>
    </source>
</evidence>
<feature type="chain" id="PRO_5044981614" description="Maltodextrin-binding protein" evidence="6">
    <location>
        <begin position="22"/>
        <end position="418"/>
    </location>
</feature>
<keyword evidence="3 6" id="KW-0762">Sugar transport</keyword>
<dbReference type="SUPFAM" id="SSF53850">
    <property type="entry name" value="Periplasmic binding protein-like II"/>
    <property type="match status" value="1"/>
</dbReference>